<feature type="transmembrane region" description="Helical" evidence="27">
    <location>
        <begin position="384"/>
        <end position="403"/>
    </location>
</feature>
<dbReference type="InterPro" id="IPR020846">
    <property type="entry name" value="MFS_dom"/>
</dbReference>
<feature type="transmembrane region" description="Helical" evidence="27">
    <location>
        <begin position="187"/>
        <end position="213"/>
    </location>
</feature>
<sequence length="513" mass="55881">MPTTEPANAKIAQVTSKGCIPQRYVFGLMGFLAVANAYAMRGCLSLAITVMVSQQDSDSTPSIADDNDDPYACPGQLETGGGNSSHAGEFDWDEKTQGYILSAFFFGYVITHLPGGLLAQKFGGKQILGLGILGTAILTILTPFAARAGSHWLIAVRFVEGLGEGTTFPAINVLLAQWVPPMERGKLGSLVFAGNQIGTVVSSILTGLLLKYYEGQWPVVFYFFGGLGVIWYLAFCFTCYNDPASHPYISQEEKEYLQETIGCLKRKENLPPTPWISLALSVPLWALIIGQIGHDWALFMIQTDLPKYMSSVLHFSVAQNGFLSALPFMVMWITANFAGWLSDYLLKHKCASLNVVRKSFTTVASIGPAIGVLAASYAGCDRNLVAGLFAGGMAFMGFFYSSLKINALDLSPNYAGTLMALVNGIGAIAGILTPMLVGFLAPGSTLLEWRLVFWICGAVVLITNVIYIIFGSVKTQPWNDLRTVDDDEVVQWKQTRDEVKPNDRTIEIHPRKE</sequence>
<evidence type="ECO:0000313" key="29">
    <source>
        <dbReference type="EMBL" id="JAS12392.1"/>
    </source>
</evidence>
<protein>
    <recommendedName>
        <fullName evidence="22">Sialin</fullName>
    </recommendedName>
    <alternativeName>
        <fullName evidence="25">H(+)/nitrate cotransporter</fullName>
    </alternativeName>
    <alternativeName>
        <fullName evidence="23">H(+)/sialic acid cotransporter</fullName>
    </alternativeName>
    <alternativeName>
        <fullName evidence="24">Vesicular excitatory amino acid transporter</fullName>
    </alternativeName>
</protein>
<keyword evidence="13" id="KW-0458">Lysosome</keyword>
<comment type="catalytic activity">
    <reaction evidence="18">
        <text>N-acetyl-L-aspartyl-L-glutamate(out) = N-acetyl-L-aspartyl-L-glutamate(in)</text>
        <dbReference type="Rhea" id="RHEA:72599"/>
        <dbReference type="ChEBI" id="CHEBI:76931"/>
    </reaction>
    <physiologicalReaction direction="left-to-right" evidence="18">
        <dbReference type="Rhea" id="RHEA:72600"/>
    </physiologicalReaction>
</comment>
<evidence type="ECO:0000256" key="6">
    <source>
        <dbReference type="ARBA" id="ARBA00022475"/>
    </source>
</evidence>
<dbReference type="InterPro" id="IPR005829">
    <property type="entry name" value="Sugar_transporter_CS"/>
</dbReference>
<evidence type="ECO:0000256" key="16">
    <source>
        <dbReference type="ARBA" id="ARBA00050554"/>
    </source>
</evidence>
<feature type="transmembrane region" description="Helical" evidence="27">
    <location>
        <begin position="219"/>
        <end position="240"/>
    </location>
</feature>
<evidence type="ECO:0000256" key="8">
    <source>
        <dbReference type="ARBA" id="ARBA00022847"/>
    </source>
</evidence>
<evidence type="ECO:0000256" key="13">
    <source>
        <dbReference type="ARBA" id="ARBA00023228"/>
    </source>
</evidence>
<dbReference type="InterPro" id="IPR036259">
    <property type="entry name" value="MFS_trans_sf"/>
</dbReference>
<dbReference type="GO" id="GO:0030672">
    <property type="term" value="C:synaptic vesicle membrane"/>
    <property type="evidence" value="ECO:0007669"/>
    <property type="project" value="UniProtKB-SubCell"/>
</dbReference>
<evidence type="ECO:0000256" key="19">
    <source>
        <dbReference type="ARBA" id="ARBA00051447"/>
    </source>
</evidence>
<evidence type="ECO:0000256" key="12">
    <source>
        <dbReference type="ARBA" id="ARBA00023180"/>
    </source>
</evidence>
<gene>
    <name evidence="29" type="ORF">g.28058</name>
</gene>
<evidence type="ECO:0000256" key="22">
    <source>
        <dbReference type="ARBA" id="ARBA00069713"/>
    </source>
</evidence>
<evidence type="ECO:0000256" key="9">
    <source>
        <dbReference type="ARBA" id="ARBA00022989"/>
    </source>
</evidence>
<evidence type="ECO:0000256" key="18">
    <source>
        <dbReference type="ARBA" id="ARBA00051403"/>
    </source>
</evidence>
<feature type="transmembrane region" description="Helical" evidence="27">
    <location>
        <begin position="415"/>
        <end position="439"/>
    </location>
</feature>
<dbReference type="FunFam" id="1.20.1250.20:FF:000067">
    <property type="entry name" value="sialin isoform X2"/>
    <property type="match status" value="1"/>
</dbReference>
<keyword evidence="11 27" id="KW-0472">Membrane</keyword>
<evidence type="ECO:0000256" key="15">
    <source>
        <dbReference type="ARBA" id="ARBA00050101"/>
    </source>
</evidence>
<evidence type="ECO:0000256" key="5">
    <source>
        <dbReference type="ARBA" id="ARBA00022448"/>
    </source>
</evidence>
<comment type="catalytic activity">
    <reaction evidence="16">
        <text>L-aspartate(out) = L-aspartate(in)</text>
        <dbReference type="Rhea" id="RHEA:66332"/>
        <dbReference type="ChEBI" id="CHEBI:29991"/>
    </reaction>
    <physiologicalReaction direction="left-to-right" evidence="16">
        <dbReference type="Rhea" id="RHEA:66333"/>
    </physiologicalReaction>
</comment>
<feature type="transmembrane region" description="Helical" evidence="27">
    <location>
        <begin position="152"/>
        <end position="175"/>
    </location>
</feature>
<evidence type="ECO:0000256" key="27">
    <source>
        <dbReference type="SAM" id="Phobius"/>
    </source>
</evidence>
<comment type="catalytic activity">
    <reaction evidence="15">
        <text>2 nitrate(out) + H(+)(out) = 2 nitrate(in) + H(+)(in)</text>
        <dbReference type="Rhea" id="RHEA:71539"/>
        <dbReference type="ChEBI" id="CHEBI:15378"/>
        <dbReference type="ChEBI" id="CHEBI:17632"/>
    </reaction>
    <physiologicalReaction direction="left-to-right" evidence="15">
        <dbReference type="Rhea" id="RHEA:71540"/>
    </physiologicalReaction>
</comment>
<evidence type="ECO:0000256" key="21">
    <source>
        <dbReference type="ARBA" id="ARBA00056891"/>
    </source>
</evidence>
<proteinExistence type="predicted"/>
<accession>A0A1B6CG31</accession>
<feature type="transmembrane region" description="Helical" evidence="27">
    <location>
        <begin position="358"/>
        <end position="378"/>
    </location>
</feature>
<dbReference type="Pfam" id="PF07690">
    <property type="entry name" value="MFS_1"/>
    <property type="match status" value="1"/>
</dbReference>
<evidence type="ECO:0000256" key="2">
    <source>
        <dbReference type="ARBA" id="ARBA00004554"/>
    </source>
</evidence>
<comment type="catalytic activity">
    <reaction evidence="20">
        <text>D-glucuronate(out) + H(+)(out) = D-glucuronate(in) + H(+)(in)</text>
        <dbReference type="Rhea" id="RHEA:72591"/>
        <dbReference type="ChEBI" id="CHEBI:15378"/>
        <dbReference type="ChEBI" id="CHEBI:58720"/>
    </reaction>
    <physiologicalReaction direction="left-to-right" evidence="20">
        <dbReference type="Rhea" id="RHEA:72592"/>
    </physiologicalReaction>
</comment>
<dbReference type="PANTHER" id="PTHR11662">
    <property type="entry name" value="SOLUTE CARRIER FAMILY 17"/>
    <property type="match status" value="1"/>
</dbReference>
<comment type="function">
    <text evidence="21">Receptor for CM101, a polysaccharide produced by group B Streptococcus with antipathoangiogenic properties.</text>
</comment>
<keyword evidence="12" id="KW-0325">Glycoprotein</keyword>
<dbReference type="GO" id="GO:0005765">
    <property type="term" value="C:lysosomal membrane"/>
    <property type="evidence" value="ECO:0007669"/>
    <property type="project" value="UniProtKB-SubCell"/>
</dbReference>
<dbReference type="AlphaFoldDB" id="A0A1B6CG31"/>
<evidence type="ECO:0000256" key="10">
    <source>
        <dbReference type="ARBA" id="ARBA00023018"/>
    </source>
</evidence>
<keyword evidence="5" id="KW-0813">Transport</keyword>
<evidence type="ECO:0000256" key="26">
    <source>
        <dbReference type="SAM" id="MobiDB-lite"/>
    </source>
</evidence>
<dbReference type="GO" id="GO:0015293">
    <property type="term" value="F:symporter activity"/>
    <property type="evidence" value="ECO:0007669"/>
    <property type="project" value="UniProtKB-KW"/>
</dbReference>
<dbReference type="InterPro" id="IPR050382">
    <property type="entry name" value="MFS_Na/Anion_cotransporter"/>
</dbReference>
<reference evidence="29" key="1">
    <citation type="submission" date="2015-12" db="EMBL/GenBank/DDBJ databases">
        <title>De novo transcriptome assembly of four potential Pierce s Disease insect vectors from Arizona vineyards.</title>
        <authorList>
            <person name="Tassone E.E."/>
        </authorList>
    </citation>
    <scope>NUCLEOTIDE SEQUENCE</scope>
</reference>
<evidence type="ECO:0000256" key="20">
    <source>
        <dbReference type="ARBA" id="ARBA00051612"/>
    </source>
</evidence>
<evidence type="ECO:0000256" key="7">
    <source>
        <dbReference type="ARBA" id="ARBA00022692"/>
    </source>
</evidence>
<evidence type="ECO:0000256" key="4">
    <source>
        <dbReference type="ARBA" id="ARBA00004656"/>
    </source>
</evidence>
<dbReference type="Gene3D" id="1.20.1250.20">
    <property type="entry name" value="MFS general substrate transporter like domains"/>
    <property type="match status" value="2"/>
</dbReference>
<feature type="transmembrane region" description="Helical" evidence="27">
    <location>
        <begin position="99"/>
        <end position="120"/>
    </location>
</feature>
<dbReference type="PROSITE" id="PS00217">
    <property type="entry name" value="SUGAR_TRANSPORT_2"/>
    <property type="match status" value="1"/>
</dbReference>
<evidence type="ECO:0000256" key="14">
    <source>
        <dbReference type="ARBA" id="ARBA00023329"/>
    </source>
</evidence>
<keyword evidence="9 27" id="KW-1133">Transmembrane helix</keyword>
<keyword evidence="10" id="KW-0770">Synapse</keyword>
<comment type="subcellular location">
    <subcellularLocation>
        <location evidence="2">Basolateral cell membrane</location>
        <topology evidence="2">Multi-pass membrane protein</topology>
    </subcellularLocation>
    <subcellularLocation>
        <location evidence="3">Cytoplasmic vesicle</location>
        <location evidence="3">Secretory vesicle membrane</location>
        <topology evidence="3">Multi-pass membrane protein</topology>
    </subcellularLocation>
    <subcellularLocation>
        <location evidence="1">Cytoplasmic vesicle</location>
        <location evidence="1">Secretory vesicle</location>
        <location evidence="1">Synaptic vesicle membrane</location>
    </subcellularLocation>
    <subcellularLocation>
        <location evidence="4">Lysosome membrane</location>
    </subcellularLocation>
</comment>
<evidence type="ECO:0000256" key="23">
    <source>
        <dbReference type="ARBA" id="ARBA00080244"/>
    </source>
</evidence>
<feature type="domain" description="Major facilitator superfamily (MFS) profile" evidence="28">
    <location>
        <begin position="22"/>
        <end position="475"/>
    </location>
</feature>
<name>A0A1B6CG31_9HEMI</name>
<organism evidence="29">
    <name type="scientific">Clastoptera arizonana</name>
    <name type="common">Arizona spittle bug</name>
    <dbReference type="NCBI Taxonomy" id="38151"/>
    <lineage>
        <taxon>Eukaryota</taxon>
        <taxon>Metazoa</taxon>
        <taxon>Ecdysozoa</taxon>
        <taxon>Arthropoda</taxon>
        <taxon>Hexapoda</taxon>
        <taxon>Insecta</taxon>
        <taxon>Pterygota</taxon>
        <taxon>Neoptera</taxon>
        <taxon>Paraneoptera</taxon>
        <taxon>Hemiptera</taxon>
        <taxon>Auchenorrhyncha</taxon>
        <taxon>Cercopoidea</taxon>
        <taxon>Clastopteridae</taxon>
        <taxon>Clastoptera</taxon>
    </lineage>
</organism>
<comment type="catalytic activity">
    <reaction evidence="19">
        <text>L-glutamate(out) = L-glutamate(in)</text>
        <dbReference type="Rhea" id="RHEA:66336"/>
        <dbReference type="ChEBI" id="CHEBI:29985"/>
    </reaction>
    <physiologicalReaction direction="left-to-right" evidence="19">
        <dbReference type="Rhea" id="RHEA:66337"/>
    </physiologicalReaction>
</comment>
<keyword evidence="8" id="KW-0769">Symport</keyword>
<comment type="catalytic activity">
    <reaction evidence="17">
        <text>N-acetylneuraminate(in) + H(+)(in) = N-acetylneuraminate(out) + H(+)(out)</text>
        <dbReference type="Rhea" id="RHEA:28987"/>
        <dbReference type="ChEBI" id="CHEBI:15378"/>
        <dbReference type="ChEBI" id="CHEBI:35418"/>
    </reaction>
    <physiologicalReaction direction="right-to-left" evidence="17">
        <dbReference type="Rhea" id="RHEA:28989"/>
    </physiologicalReaction>
</comment>
<dbReference type="GO" id="GO:0006820">
    <property type="term" value="P:monoatomic anion transport"/>
    <property type="evidence" value="ECO:0007669"/>
    <property type="project" value="TreeGrafter"/>
</dbReference>
<dbReference type="SUPFAM" id="SSF103473">
    <property type="entry name" value="MFS general substrate transporter"/>
    <property type="match status" value="1"/>
</dbReference>
<evidence type="ECO:0000259" key="28">
    <source>
        <dbReference type="PROSITE" id="PS50850"/>
    </source>
</evidence>
<evidence type="ECO:0000256" key="25">
    <source>
        <dbReference type="ARBA" id="ARBA00081925"/>
    </source>
</evidence>
<feature type="region of interest" description="Disordered" evidence="26">
    <location>
        <begin position="58"/>
        <end position="88"/>
    </location>
</feature>
<evidence type="ECO:0000256" key="11">
    <source>
        <dbReference type="ARBA" id="ARBA00023136"/>
    </source>
</evidence>
<evidence type="ECO:0000256" key="1">
    <source>
        <dbReference type="ARBA" id="ARBA00004432"/>
    </source>
</evidence>
<evidence type="ECO:0000256" key="24">
    <source>
        <dbReference type="ARBA" id="ARBA00081195"/>
    </source>
</evidence>
<dbReference type="InterPro" id="IPR011701">
    <property type="entry name" value="MFS"/>
</dbReference>
<keyword evidence="6" id="KW-1003">Cell membrane</keyword>
<keyword evidence="7 27" id="KW-0812">Transmembrane</keyword>
<feature type="transmembrane region" description="Helical" evidence="27">
    <location>
        <begin position="24"/>
        <end position="52"/>
    </location>
</feature>
<evidence type="ECO:0000256" key="17">
    <source>
        <dbReference type="ARBA" id="ARBA00050625"/>
    </source>
</evidence>
<dbReference type="GO" id="GO:0046942">
    <property type="term" value="P:carboxylic acid transport"/>
    <property type="evidence" value="ECO:0007669"/>
    <property type="project" value="UniProtKB-ARBA"/>
</dbReference>
<dbReference type="CDD" id="cd17318">
    <property type="entry name" value="MFS_SLC17"/>
    <property type="match status" value="1"/>
</dbReference>
<feature type="transmembrane region" description="Helical" evidence="27">
    <location>
        <begin position="275"/>
        <end position="301"/>
    </location>
</feature>
<dbReference type="EMBL" id="GEDC01024906">
    <property type="protein sequence ID" value="JAS12392.1"/>
    <property type="molecule type" value="Transcribed_RNA"/>
</dbReference>
<feature type="transmembrane region" description="Helical" evidence="27">
    <location>
        <begin position="451"/>
        <end position="470"/>
    </location>
</feature>
<evidence type="ECO:0000256" key="3">
    <source>
        <dbReference type="ARBA" id="ARBA00004638"/>
    </source>
</evidence>
<dbReference type="GO" id="GO:0016323">
    <property type="term" value="C:basolateral plasma membrane"/>
    <property type="evidence" value="ECO:0007669"/>
    <property type="project" value="UniProtKB-SubCell"/>
</dbReference>
<keyword evidence="14" id="KW-0968">Cytoplasmic vesicle</keyword>
<feature type="transmembrane region" description="Helical" evidence="27">
    <location>
        <begin position="321"/>
        <end position="346"/>
    </location>
</feature>
<dbReference type="FunFam" id="1.20.1250.20:FF:000003">
    <property type="entry name" value="Solute carrier family 17 member 3"/>
    <property type="match status" value="1"/>
</dbReference>
<feature type="transmembrane region" description="Helical" evidence="27">
    <location>
        <begin position="127"/>
        <end position="146"/>
    </location>
</feature>
<dbReference type="PANTHER" id="PTHR11662:SF415">
    <property type="entry name" value="AT30085P-RELATED"/>
    <property type="match status" value="1"/>
</dbReference>
<dbReference type="PROSITE" id="PS50850">
    <property type="entry name" value="MFS"/>
    <property type="match status" value="1"/>
</dbReference>